<dbReference type="InterPro" id="IPR001841">
    <property type="entry name" value="Znf_RING"/>
</dbReference>
<dbReference type="AlphaFoldDB" id="A0AB34H129"/>
<name>A0AB34H129_ESCRO</name>
<dbReference type="SUPFAM" id="SSF57850">
    <property type="entry name" value="RING/U-box"/>
    <property type="match status" value="1"/>
</dbReference>
<dbReference type="InterPro" id="IPR017907">
    <property type="entry name" value="Znf_RING_CS"/>
</dbReference>
<dbReference type="Gene3D" id="3.30.40.10">
    <property type="entry name" value="Zinc/RING finger domain, C3HC4 (zinc finger)"/>
    <property type="match status" value="1"/>
</dbReference>
<dbReference type="InterPro" id="IPR047153">
    <property type="entry name" value="TRIM45/56/19-like"/>
</dbReference>
<dbReference type="InterPro" id="IPR027370">
    <property type="entry name" value="Znf-RING_euk"/>
</dbReference>
<dbReference type="InterPro" id="IPR013083">
    <property type="entry name" value="Znf_RING/FYVE/PHD"/>
</dbReference>
<protein>
    <recommendedName>
        <fullName evidence="5">RING-type domain-containing protein</fullName>
    </recommendedName>
</protein>
<accession>A0AB34H129</accession>
<dbReference type="GO" id="GO:0061630">
    <property type="term" value="F:ubiquitin protein ligase activity"/>
    <property type="evidence" value="ECO:0007669"/>
    <property type="project" value="TreeGrafter"/>
</dbReference>
<evidence type="ECO:0000256" key="2">
    <source>
        <dbReference type="ARBA" id="ARBA00022771"/>
    </source>
</evidence>
<keyword evidence="2 4" id="KW-0863">Zinc-finger</keyword>
<evidence type="ECO:0000256" key="4">
    <source>
        <dbReference type="PROSITE-ProRule" id="PRU00175"/>
    </source>
</evidence>
<evidence type="ECO:0000259" key="5">
    <source>
        <dbReference type="PROSITE" id="PS50089"/>
    </source>
</evidence>
<organism evidence="6 7">
    <name type="scientific">Eschrichtius robustus</name>
    <name type="common">California gray whale</name>
    <name type="synonym">Eschrichtius gibbosus</name>
    <dbReference type="NCBI Taxonomy" id="9764"/>
    <lineage>
        <taxon>Eukaryota</taxon>
        <taxon>Metazoa</taxon>
        <taxon>Chordata</taxon>
        <taxon>Craniata</taxon>
        <taxon>Vertebrata</taxon>
        <taxon>Euteleostomi</taxon>
        <taxon>Mammalia</taxon>
        <taxon>Eutheria</taxon>
        <taxon>Laurasiatheria</taxon>
        <taxon>Artiodactyla</taxon>
        <taxon>Whippomorpha</taxon>
        <taxon>Cetacea</taxon>
        <taxon>Mysticeti</taxon>
        <taxon>Eschrichtiidae</taxon>
        <taxon>Eschrichtius</taxon>
    </lineage>
</organism>
<comment type="caution">
    <text evidence="6">The sequence shown here is derived from an EMBL/GenBank/DDBJ whole genome shotgun (WGS) entry which is preliminary data.</text>
</comment>
<dbReference type="Pfam" id="PF13445">
    <property type="entry name" value="zf-RING_UBOX"/>
    <property type="match status" value="1"/>
</dbReference>
<keyword evidence="7" id="KW-1185">Reference proteome</keyword>
<dbReference type="EMBL" id="JAIQCJ010002030">
    <property type="protein sequence ID" value="KAJ8784912.1"/>
    <property type="molecule type" value="Genomic_DNA"/>
</dbReference>
<evidence type="ECO:0000313" key="7">
    <source>
        <dbReference type="Proteomes" id="UP001159641"/>
    </source>
</evidence>
<dbReference type="PROSITE" id="PS50089">
    <property type="entry name" value="ZF_RING_2"/>
    <property type="match status" value="1"/>
</dbReference>
<dbReference type="SMART" id="SM00184">
    <property type="entry name" value="RING"/>
    <property type="match status" value="1"/>
</dbReference>
<sequence>MPPPHKHVLVPQVSVELPLLLPSSEESLAVSIVTCLTWLYSAPVLEAWWGRAAWERQAAADAMEALGAVLSCPVCMELFSPPVLLLSCSHNFCKQCLELILVCQNCTHGNGQFCCPVCRKVIYLRGRGTNGLQRNILAENILEKFKEELEMLHTKDQNQLAQTCEKHGESVNLVFNYTFSFILFLLSYPICQITR</sequence>
<keyword evidence="3" id="KW-0862">Zinc</keyword>
<dbReference type="GO" id="GO:0008270">
    <property type="term" value="F:zinc ion binding"/>
    <property type="evidence" value="ECO:0007669"/>
    <property type="project" value="UniProtKB-KW"/>
</dbReference>
<reference evidence="6 7" key="1">
    <citation type="submission" date="2022-11" db="EMBL/GenBank/DDBJ databases">
        <title>Whole genome sequence of Eschrichtius robustus ER-17-0199.</title>
        <authorList>
            <person name="Bruniche-Olsen A."/>
            <person name="Black A.N."/>
            <person name="Fields C.J."/>
            <person name="Walden K."/>
            <person name="Dewoody J.A."/>
        </authorList>
    </citation>
    <scope>NUCLEOTIDE SEQUENCE [LARGE SCALE GENOMIC DNA]</scope>
    <source>
        <strain evidence="6">ER-17-0199</strain>
        <tissue evidence="6">Blubber</tissue>
    </source>
</reference>
<dbReference type="PANTHER" id="PTHR25462:SF306">
    <property type="entry name" value="TRIPARTITE MOTIF CONTAINING 9"/>
    <property type="match status" value="1"/>
</dbReference>
<gene>
    <name evidence="6" type="ORF">J1605_007798</name>
</gene>
<evidence type="ECO:0000256" key="3">
    <source>
        <dbReference type="ARBA" id="ARBA00022833"/>
    </source>
</evidence>
<evidence type="ECO:0000313" key="6">
    <source>
        <dbReference type="EMBL" id="KAJ8784912.1"/>
    </source>
</evidence>
<dbReference type="Proteomes" id="UP001159641">
    <property type="component" value="Unassembled WGS sequence"/>
</dbReference>
<dbReference type="PROSITE" id="PS00518">
    <property type="entry name" value="ZF_RING_1"/>
    <property type="match status" value="1"/>
</dbReference>
<dbReference type="PANTHER" id="PTHR25462">
    <property type="entry name" value="BONUS, ISOFORM C-RELATED"/>
    <property type="match status" value="1"/>
</dbReference>
<feature type="domain" description="RING-type" evidence="5">
    <location>
        <begin position="72"/>
        <end position="119"/>
    </location>
</feature>
<proteinExistence type="predicted"/>
<keyword evidence="1" id="KW-0479">Metal-binding</keyword>
<evidence type="ECO:0000256" key="1">
    <source>
        <dbReference type="ARBA" id="ARBA00022723"/>
    </source>
</evidence>